<reference evidence="9 10" key="1">
    <citation type="submission" date="2019-02" db="EMBL/GenBank/DDBJ databases">
        <title>Deep-cultivation of Planctomycetes and their phenomic and genomic characterization uncovers novel biology.</title>
        <authorList>
            <person name="Wiegand S."/>
            <person name="Jogler M."/>
            <person name="Boedeker C."/>
            <person name="Pinto D."/>
            <person name="Vollmers J."/>
            <person name="Rivas-Marin E."/>
            <person name="Kohn T."/>
            <person name="Peeters S.H."/>
            <person name="Heuer A."/>
            <person name="Rast P."/>
            <person name="Oberbeckmann S."/>
            <person name="Bunk B."/>
            <person name="Jeske O."/>
            <person name="Meyerdierks A."/>
            <person name="Storesund J.E."/>
            <person name="Kallscheuer N."/>
            <person name="Luecker S."/>
            <person name="Lage O.M."/>
            <person name="Pohl T."/>
            <person name="Merkel B.J."/>
            <person name="Hornburger P."/>
            <person name="Mueller R.-W."/>
            <person name="Bruemmer F."/>
            <person name="Labrenz M."/>
            <person name="Spormann A.M."/>
            <person name="Op den Camp H."/>
            <person name="Overmann J."/>
            <person name="Amann R."/>
            <person name="Jetten M.S.M."/>
            <person name="Mascher T."/>
            <person name="Medema M.H."/>
            <person name="Devos D.P."/>
            <person name="Kaster A.-K."/>
            <person name="Ovreas L."/>
            <person name="Rohde M."/>
            <person name="Galperin M.Y."/>
            <person name="Jogler C."/>
        </authorList>
    </citation>
    <scope>NUCLEOTIDE SEQUENCE [LARGE SCALE GENOMIC DNA]</scope>
    <source>
        <strain evidence="9 10">Q31a</strain>
    </source>
</reference>
<feature type="transmembrane region" description="Helical" evidence="7">
    <location>
        <begin position="129"/>
        <end position="152"/>
    </location>
</feature>
<dbReference type="GO" id="GO:0005886">
    <property type="term" value="C:plasma membrane"/>
    <property type="evidence" value="ECO:0007669"/>
    <property type="project" value="UniProtKB-SubCell"/>
</dbReference>
<feature type="transmembrane region" description="Helical" evidence="7">
    <location>
        <begin position="6"/>
        <end position="38"/>
    </location>
</feature>
<evidence type="ECO:0000256" key="6">
    <source>
        <dbReference type="ARBA" id="ARBA00023136"/>
    </source>
</evidence>
<organism evidence="9 10">
    <name type="scientific">Aureliella helgolandensis</name>
    <dbReference type="NCBI Taxonomy" id="2527968"/>
    <lineage>
        <taxon>Bacteria</taxon>
        <taxon>Pseudomonadati</taxon>
        <taxon>Planctomycetota</taxon>
        <taxon>Planctomycetia</taxon>
        <taxon>Pirellulales</taxon>
        <taxon>Pirellulaceae</taxon>
        <taxon>Aureliella</taxon>
    </lineage>
</organism>
<dbReference type="PANTHER" id="PTHR30506">
    <property type="entry name" value="INNER MEMBRANE PROTEIN"/>
    <property type="match status" value="1"/>
</dbReference>
<dbReference type="AlphaFoldDB" id="A0A518G3B2"/>
<dbReference type="Proteomes" id="UP000318017">
    <property type="component" value="Chromosome"/>
</dbReference>
<accession>A0A518G3B2</accession>
<evidence type="ECO:0000256" key="3">
    <source>
        <dbReference type="ARBA" id="ARBA00022475"/>
    </source>
</evidence>
<dbReference type="EMBL" id="CP036298">
    <property type="protein sequence ID" value="QDV23065.1"/>
    <property type="molecule type" value="Genomic_DNA"/>
</dbReference>
<gene>
    <name evidence="9" type="ORF">Q31a_13600</name>
</gene>
<comment type="similarity">
    <text evidence="2">Belongs to the UPF0126 family.</text>
</comment>
<feature type="transmembrane region" description="Helical" evidence="7">
    <location>
        <begin position="164"/>
        <end position="183"/>
    </location>
</feature>
<evidence type="ECO:0000259" key="8">
    <source>
        <dbReference type="Pfam" id="PF03458"/>
    </source>
</evidence>
<keyword evidence="5 7" id="KW-1133">Transmembrane helix</keyword>
<evidence type="ECO:0000313" key="9">
    <source>
        <dbReference type="EMBL" id="QDV23065.1"/>
    </source>
</evidence>
<evidence type="ECO:0000256" key="2">
    <source>
        <dbReference type="ARBA" id="ARBA00008193"/>
    </source>
</evidence>
<sequence length="219" mass="22937">MQPTGQTIVYGIACFVMVLYILDLLGVAVFAVSGVLAAGRKSFDVLGVAIIATVTAIGGGTIRDVLLDRYPVFWVEDATYLLVILATAVLTILYTRFRELPRTSLLVADAFGLALFAISGAQVAEAQNFPGVIVVLMGTITGTAGGVLRDVLCNEVPLLLRQPDLYATAAIAGAAAYLGLQAFGLVQPYAAVGGIAVGTGLRLAAIFWGLRLPIYRTSD</sequence>
<feature type="domain" description="Glycine transporter" evidence="8">
    <location>
        <begin position="20"/>
        <end position="94"/>
    </location>
</feature>
<dbReference type="Pfam" id="PF03458">
    <property type="entry name" value="Gly_transporter"/>
    <property type="match status" value="2"/>
</dbReference>
<comment type="subcellular location">
    <subcellularLocation>
        <location evidence="1">Cell membrane</location>
        <topology evidence="1">Multi-pass membrane protein</topology>
    </subcellularLocation>
</comment>
<keyword evidence="6 7" id="KW-0472">Membrane</keyword>
<name>A0A518G3B2_9BACT</name>
<evidence type="ECO:0000256" key="4">
    <source>
        <dbReference type="ARBA" id="ARBA00022692"/>
    </source>
</evidence>
<keyword evidence="3" id="KW-1003">Cell membrane</keyword>
<dbReference type="InterPro" id="IPR005115">
    <property type="entry name" value="Gly_transporter"/>
</dbReference>
<keyword evidence="4 7" id="KW-0812">Transmembrane</keyword>
<feature type="transmembrane region" description="Helical" evidence="7">
    <location>
        <begin position="104"/>
        <end position="123"/>
    </location>
</feature>
<feature type="transmembrane region" description="Helical" evidence="7">
    <location>
        <begin position="189"/>
        <end position="210"/>
    </location>
</feature>
<evidence type="ECO:0000313" key="10">
    <source>
        <dbReference type="Proteomes" id="UP000318017"/>
    </source>
</evidence>
<feature type="domain" description="Glycine transporter" evidence="8">
    <location>
        <begin position="107"/>
        <end position="180"/>
    </location>
</feature>
<feature type="transmembrane region" description="Helical" evidence="7">
    <location>
        <begin position="45"/>
        <end position="66"/>
    </location>
</feature>
<keyword evidence="10" id="KW-1185">Reference proteome</keyword>
<evidence type="ECO:0000256" key="5">
    <source>
        <dbReference type="ARBA" id="ARBA00022989"/>
    </source>
</evidence>
<feature type="transmembrane region" description="Helical" evidence="7">
    <location>
        <begin position="78"/>
        <end position="97"/>
    </location>
</feature>
<dbReference type="PANTHER" id="PTHR30506:SF3">
    <property type="entry name" value="UPF0126 INNER MEMBRANE PROTEIN YADS-RELATED"/>
    <property type="match status" value="1"/>
</dbReference>
<evidence type="ECO:0000256" key="7">
    <source>
        <dbReference type="SAM" id="Phobius"/>
    </source>
</evidence>
<proteinExistence type="inferred from homology"/>
<protein>
    <recommendedName>
        <fullName evidence="8">Glycine transporter domain-containing protein</fullName>
    </recommendedName>
</protein>
<evidence type="ECO:0000256" key="1">
    <source>
        <dbReference type="ARBA" id="ARBA00004651"/>
    </source>
</evidence>
<dbReference type="KEGG" id="ahel:Q31a_13600"/>